<evidence type="ECO:0008006" key="3">
    <source>
        <dbReference type="Google" id="ProtNLM"/>
    </source>
</evidence>
<dbReference type="HOGENOM" id="CLU_2072204_0_0_7"/>
<gene>
    <name evidence="1" type="ordered locus">WS0991</name>
</gene>
<protein>
    <recommendedName>
        <fullName evidence="3">Cupin 2 conserved barrel domain-containing protein</fullName>
    </recommendedName>
</protein>
<dbReference type="DNASU" id="2553892"/>
<keyword evidence="2" id="KW-1185">Reference proteome</keyword>
<sequence length="118" mass="12958">MSGGLRTLWGEFFGARCLQGEWLEMPLAREFGEGGVECLGGEMDSCGWRLVSAGEGGVFESPLSDSKRLGFILEGRVGVRLAGQERFLERGESFGVKGAHPYRVRFLERGTMLEVTLP</sequence>
<evidence type="ECO:0000313" key="2">
    <source>
        <dbReference type="Proteomes" id="UP000000422"/>
    </source>
</evidence>
<dbReference type="Proteomes" id="UP000000422">
    <property type="component" value="Chromosome"/>
</dbReference>
<dbReference type="RefSeq" id="WP_011138888.1">
    <property type="nucleotide sequence ID" value="NC_005090.1"/>
</dbReference>
<organism evidence="2">
    <name type="scientific">Wolinella succinogenes (strain ATCC 29543 / DSM 1740 / CCUG 13145 / JCM 31913 / LMG 7466 / NCTC 11488 / FDC 602W)</name>
    <name type="common">Vibrio succinogenes</name>
    <dbReference type="NCBI Taxonomy" id="273121"/>
    <lineage>
        <taxon>Bacteria</taxon>
        <taxon>Pseudomonadati</taxon>
        <taxon>Campylobacterota</taxon>
        <taxon>Epsilonproteobacteria</taxon>
        <taxon>Campylobacterales</taxon>
        <taxon>Helicobacteraceae</taxon>
        <taxon>Wolinella</taxon>
    </lineage>
</organism>
<accession>Q7MRW7</accession>
<dbReference type="AlphaFoldDB" id="Q7MRW7"/>
<name>Q7MRW7_WOLSU</name>
<evidence type="ECO:0000313" key="1">
    <source>
        <dbReference type="EMBL" id="CAE10094.1"/>
    </source>
</evidence>
<dbReference type="EMBL" id="BX571659">
    <property type="protein sequence ID" value="CAE10094.1"/>
    <property type="molecule type" value="Genomic_DNA"/>
</dbReference>
<reference evidence="1 2" key="1">
    <citation type="journal article" date="2003" name="Proc. Natl. Acad. Sci. U.S.A.">
        <title>Complete genome sequence and analysis of Wolinella succinogenes.</title>
        <authorList>
            <person name="Baar C."/>
            <person name="Eppinger M."/>
            <person name="Raddatz G."/>
            <person name="Simon JM."/>
            <person name="Lanz C."/>
            <person name="Klimmek O."/>
            <person name="Nandakumar R."/>
            <person name="Gross R."/>
            <person name="Rosinus A."/>
            <person name="Keller H."/>
            <person name="Jagtap P."/>
            <person name="Linke B."/>
            <person name="Meyer F."/>
            <person name="Lederer H."/>
            <person name="Schuster S.C."/>
        </authorList>
    </citation>
    <scope>NUCLEOTIDE SEQUENCE [LARGE SCALE GENOMIC DNA]</scope>
    <source>
        <strain evidence="2">ATCC 29543 / DSM 1740 / CCUG 13145 / JCM 31913 / LMG 7466 / NCTC 11488 / FDC 602W</strain>
    </source>
</reference>
<dbReference type="SUPFAM" id="SSF51182">
    <property type="entry name" value="RmlC-like cupins"/>
    <property type="match status" value="1"/>
</dbReference>
<proteinExistence type="predicted"/>
<dbReference type="KEGG" id="wsu:WS0991"/>
<dbReference type="InterPro" id="IPR011051">
    <property type="entry name" value="RmlC_Cupin_sf"/>
</dbReference>
<dbReference type="STRING" id="273121.WS0991"/>